<dbReference type="InterPro" id="IPR011047">
    <property type="entry name" value="Quinoprotein_ADH-like_sf"/>
</dbReference>
<dbReference type="Gene3D" id="2.130.10.10">
    <property type="entry name" value="YVTN repeat-like/Quinoprotein amine dehydrogenase"/>
    <property type="match status" value="2"/>
</dbReference>
<sequence length="356" mass="38017">MDRRIVIVMLLLMAWLVLPGVSAADAPADGAPLVEAPVAGPFYPANPLVTERALFASDDGVVRLDRGSGEPVWQALAGEQTFAPVMAAGNLLVGTASGLAALDPRSGEVRWRRFREATLYSPSVAGELAFVAGRDGTLRAVEAASGEVRWTHRFEGWVYPPALAAGVLVTGGQGAALTALEPATGRLLWQRPIGQELVYRPVAGRELVFVTTFAGEVLALEPSSGDIRWRYRDRVASGSPAADDRRLYLARLDGVLQVLDQATGAPLARRDLGAGVSLPLRVVAGRVVVADAASRVTVLRADDLSLVWQTTLDDALRAAPRLARDRLMLVTGPDYRYRCLRLVSPSSHDDVGRSGL</sequence>
<dbReference type="Pfam" id="PF13360">
    <property type="entry name" value="PQQ_2"/>
    <property type="match status" value="3"/>
</dbReference>
<dbReference type="Gene3D" id="2.40.128.630">
    <property type="match status" value="1"/>
</dbReference>
<dbReference type="SUPFAM" id="SSF50998">
    <property type="entry name" value="Quinoprotein alcohol dehydrogenase-like"/>
    <property type="match status" value="1"/>
</dbReference>
<accession>A0A7W5EVN0</accession>
<feature type="signal peptide" evidence="1">
    <location>
        <begin position="1"/>
        <end position="23"/>
    </location>
</feature>
<dbReference type="InterPro" id="IPR018391">
    <property type="entry name" value="PQQ_b-propeller_rpt"/>
</dbReference>
<feature type="domain" description="Pyrrolo-quinoline quinone repeat" evidence="2">
    <location>
        <begin position="27"/>
        <end position="113"/>
    </location>
</feature>
<dbReference type="RefSeq" id="WP_183384710.1">
    <property type="nucleotide sequence ID" value="NZ_JACHXR010000010.1"/>
</dbReference>
<feature type="chain" id="PRO_5030774029" evidence="1">
    <location>
        <begin position="24"/>
        <end position="356"/>
    </location>
</feature>
<comment type="caution">
    <text evidence="3">The sequence shown here is derived from an EMBL/GenBank/DDBJ whole genome shotgun (WGS) entry which is preliminary data.</text>
</comment>
<feature type="domain" description="Pyrrolo-quinoline quinone repeat" evidence="2">
    <location>
        <begin position="253"/>
        <end position="334"/>
    </location>
</feature>
<keyword evidence="4" id="KW-1185">Reference proteome</keyword>
<dbReference type="SMART" id="SM00564">
    <property type="entry name" value="PQQ"/>
    <property type="match status" value="6"/>
</dbReference>
<evidence type="ECO:0000256" key="1">
    <source>
        <dbReference type="SAM" id="SignalP"/>
    </source>
</evidence>
<dbReference type="InterPro" id="IPR015943">
    <property type="entry name" value="WD40/YVTN_repeat-like_dom_sf"/>
</dbReference>
<protein>
    <submittedName>
        <fullName evidence="3">Outer membrane protein assembly factor BamB</fullName>
    </submittedName>
</protein>
<feature type="domain" description="Pyrrolo-quinoline quinone repeat" evidence="2">
    <location>
        <begin position="134"/>
        <end position="242"/>
    </location>
</feature>
<reference evidence="3 4" key="1">
    <citation type="submission" date="2020-08" db="EMBL/GenBank/DDBJ databases">
        <title>Genomic Encyclopedia of Type Strains, Phase III (KMG-III): the genomes of soil and plant-associated and newly described type strains.</title>
        <authorList>
            <person name="Whitman W."/>
        </authorList>
    </citation>
    <scope>NUCLEOTIDE SEQUENCE [LARGE SCALE GENOMIC DNA]</scope>
    <source>
        <strain evidence="3 4">CECT 7744</strain>
    </source>
</reference>
<dbReference type="PANTHER" id="PTHR34512">
    <property type="entry name" value="CELL SURFACE PROTEIN"/>
    <property type="match status" value="1"/>
</dbReference>
<keyword evidence="1" id="KW-0732">Signal</keyword>
<organism evidence="3 4">
    <name type="scientific">Halomonas stenophila</name>
    <dbReference type="NCBI Taxonomy" id="795312"/>
    <lineage>
        <taxon>Bacteria</taxon>
        <taxon>Pseudomonadati</taxon>
        <taxon>Pseudomonadota</taxon>
        <taxon>Gammaproteobacteria</taxon>
        <taxon>Oceanospirillales</taxon>
        <taxon>Halomonadaceae</taxon>
        <taxon>Halomonas</taxon>
    </lineage>
</organism>
<dbReference type="EMBL" id="JACHXR010000010">
    <property type="protein sequence ID" value="MBB3232263.1"/>
    <property type="molecule type" value="Genomic_DNA"/>
</dbReference>
<name>A0A7W5EVN0_9GAMM</name>
<proteinExistence type="predicted"/>
<evidence type="ECO:0000313" key="3">
    <source>
        <dbReference type="EMBL" id="MBB3232263.1"/>
    </source>
</evidence>
<evidence type="ECO:0000259" key="2">
    <source>
        <dbReference type="Pfam" id="PF13360"/>
    </source>
</evidence>
<dbReference type="Proteomes" id="UP000518892">
    <property type="component" value="Unassembled WGS sequence"/>
</dbReference>
<dbReference type="PANTHER" id="PTHR34512:SF30">
    <property type="entry name" value="OUTER MEMBRANE PROTEIN ASSEMBLY FACTOR BAMB"/>
    <property type="match status" value="1"/>
</dbReference>
<gene>
    <name evidence="3" type="ORF">FHR97_003131</name>
</gene>
<evidence type="ECO:0000313" key="4">
    <source>
        <dbReference type="Proteomes" id="UP000518892"/>
    </source>
</evidence>
<dbReference type="InterPro" id="IPR002372">
    <property type="entry name" value="PQQ_rpt_dom"/>
</dbReference>
<dbReference type="AlphaFoldDB" id="A0A7W5EVN0"/>